<dbReference type="InterPro" id="IPR051010">
    <property type="entry name" value="BCAA_transport"/>
</dbReference>
<evidence type="ECO:0000259" key="4">
    <source>
        <dbReference type="Pfam" id="PF13458"/>
    </source>
</evidence>
<dbReference type="AlphaFoldDB" id="D5RTS1"/>
<keyword evidence="5" id="KW-0675">Receptor</keyword>
<evidence type="ECO:0000313" key="5">
    <source>
        <dbReference type="EMBL" id="EFH09300.1"/>
    </source>
</evidence>
<dbReference type="InterPro" id="IPR028082">
    <property type="entry name" value="Peripla_BP_I"/>
</dbReference>
<dbReference type="Gene3D" id="3.40.50.2300">
    <property type="match status" value="2"/>
</dbReference>
<comment type="caution">
    <text evidence="5">The sequence shown here is derived from an EMBL/GenBank/DDBJ whole genome shotgun (WGS) entry which is preliminary data.</text>
</comment>
<evidence type="ECO:0000256" key="1">
    <source>
        <dbReference type="ARBA" id="ARBA00010062"/>
    </source>
</evidence>
<protein>
    <submittedName>
        <fullName evidence="5">Receptor family ligand-binding protein</fullName>
    </submittedName>
</protein>
<evidence type="ECO:0000313" key="6">
    <source>
        <dbReference type="Proteomes" id="UP000005324"/>
    </source>
</evidence>
<evidence type="ECO:0000256" key="3">
    <source>
        <dbReference type="ARBA" id="ARBA00022970"/>
    </source>
</evidence>
<organism evidence="5 6">
    <name type="scientific">Pseudoroseomonas cervicalis ATCC 49957</name>
    <dbReference type="NCBI Taxonomy" id="525371"/>
    <lineage>
        <taxon>Bacteria</taxon>
        <taxon>Pseudomonadati</taxon>
        <taxon>Pseudomonadota</taxon>
        <taxon>Alphaproteobacteria</taxon>
        <taxon>Acetobacterales</taxon>
        <taxon>Roseomonadaceae</taxon>
        <taxon>Roseomonas</taxon>
    </lineage>
</organism>
<dbReference type="Proteomes" id="UP000005324">
    <property type="component" value="Unassembled WGS sequence"/>
</dbReference>
<keyword evidence="3" id="KW-0813">Transport</keyword>
<dbReference type="CDD" id="cd06340">
    <property type="entry name" value="PBP1_ABC_ligand_binding-like"/>
    <property type="match status" value="1"/>
</dbReference>
<keyword evidence="2" id="KW-0732">Signal</keyword>
<dbReference type="HOGENOM" id="CLU_027128_4_0_5"/>
<gene>
    <name evidence="5" type="ORF">HMPREF0731_4483</name>
</gene>
<dbReference type="RefSeq" id="WP_007005882.1">
    <property type="nucleotide sequence ID" value="NZ_GG770812.1"/>
</dbReference>
<comment type="similarity">
    <text evidence="1">Belongs to the leucine-binding protein family.</text>
</comment>
<evidence type="ECO:0000256" key="2">
    <source>
        <dbReference type="ARBA" id="ARBA00022729"/>
    </source>
</evidence>
<name>D5RTS1_9PROT</name>
<reference evidence="5 6" key="1">
    <citation type="submission" date="2010-04" db="EMBL/GenBank/DDBJ databases">
        <authorList>
            <person name="Qin X."/>
            <person name="Bachman B."/>
            <person name="Battles P."/>
            <person name="Bell A."/>
            <person name="Bess C."/>
            <person name="Bickham C."/>
            <person name="Chaboub L."/>
            <person name="Chen D."/>
            <person name="Coyle M."/>
            <person name="Deiros D.R."/>
            <person name="Dinh H."/>
            <person name="Forbes L."/>
            <person name="Fowler G."/>
            <person name="Francisco L."/>
            <person name="Fu Q."/>
            <person name="Gubbala S."/>
            <person name="Hale W."/>
            <person name="Han Y."/>
            <person name="Hemphill L."/>
            <person name="Highlander S.K."/>
            <person name="Hirani K."/>
            <person name="Hogues M."/>
            <person name="Jackson L."/>
            <person name="Jakkamsetti A."/>
            <person name="Javaid M."/>
            <person name="Jiang H."/>
            <person name="Korchina V."/>
            <person name="Kovar C."/>
            <person name="Lara F."/>
            <person name="Lee S."/>
            <person name="Mata R."/>
            <person name="Mathew T."/>
            <person name="Moen C."/>
            <person name="Morales K."/>
            <person name="Munidasa M."/>
            <person name="Nazareth L."/>
            <person name="Ngo R."/>
            <person name="Nguyen L."/>
            <person name="Okwuonu G."/>
            <person name="Ongeri F."/>
            <person name="Patil S."/>
            <person name="Petrosino J."/>
            <person name="Pham C."/>
            <person name="Pham P."/>
            <person name="Pu L.-L."/>
            <person name="Puazo M."/>
            <person name="Raj R."/>
            <person name="Reid J."/>
            <person name="Rouhana J."/>
            <person name="Saada N."/>
            <person name="Shang Y."/>
            <person name="Simmons D."/>
            <person name="Thornton R."/>
            <person name="Warren J."/>
            <person name="Weissenberger G."/>
            <person name="Zhang J."/>
            <person name="Zhang L."/>
            <person name="Zhou C."/>
            <person name="Zhu D."/>
            <person name="Muzny D."/>
            <person name="Worley K."/>
            <person name="Gibbs R."/>
        </authorList>
    </citation>
    <scope>NUCLEOTIDE SEQUENCE [LARGE SCALE GENOMIC DNA]</scope>
    <source>
        <strain evidence="5 6">ATCC 49957</strain>
    </source>
</reference>
<dbReference type="InterPro" id="IPR028081">
    <property type="entry name" value="Leu-bd"/>
</dbReference>
<feature type="non-terminal residue" evidence="5">
    <location>
        <position position="1"/>
    </location>
</feature>
<dbReference type="GO" id="GO:0006865">
    <property type="term" value="P:amino acid transport"/>
    <property type="evidence" value="ECO:0007669"/>
    <property type="project" value="UniProtKB-KW"/>
</dbReference>
<dbReference type="Pfam" id="PF13458">
    <property type="entry name" value="Peripla_BP_6"/>
    <property type="match status" value="1"/>
</dbReference>
<proteinExistence type="inferred from homology"/>
<keyword evidence="3" id="KW-0029">Amino-acid transport</keyword>
<dbReference type="PANTHER" id="PTHR30483">
    <property type="entry name" value="LEUCINE-SPECIFIC-BINDING PROTEIN"/>
    <property type="match status" value="1"/>
</dbReference>
<keyword evidence="6" id="KW-1185">Reference proteome</keyword>
<accession>D5RTS1</accession>
<sequence>RPAQAQPRGPELRIGAIYPAAGPLALPGDESFRGLELAVEARNEAGGLLGRPLRLVKAEANDAAQAGEAVRRLAGTERLVALFGTTASPLSFAATQAAELAGMAYFELGAIADTITARGFRYLFRSGPRATDYAALGLRTARETLPGLWGLPLAGLRIAIAHEDGLYGQSVAAAQEAGLQGGEAALLGRFAYAPGGQDLPALVARLRSADAQLLLHTGQAQEVLALFRAMKEAGWRPRMVLGSGGGYALADTAQSLGPALEGVLNVGFPPYASAGRLGEEAKRVAEAYRLKYGHDPRSAHSLANHAGARLFLDAIHRAGGTEREKLRGAVLATELDTAEAPLGWAAAFDEAGQNQRARPVLSQWQGGRLVAVAPEGTALAAPRGEMG</sequence>
<dbReference type="OrthoDB" id="7251828at2"/>
<dbReference type="EMBL" id="ADVL01000832">
    <property type="protein sequence ID" value="EFH09300.1"/>
    <property type="molecule type" value="Genomic_DNA"/>
</dbReference>
<feature type="domain" description="Leucine-binding protein" evidence="4">
    <location>
        <begin position="12"/>
        <end position="349"/>
    </location>
</feature>
<dbReference type="SUPFAM" id="SSF53822">
    <property type="entry name" value="Periplasmic binding protein-like I"/>
    <property type="match status" value="1"/>
</dbReference>